<evidence type="ECO:0000256" key="4">
    <source>
        <dbReference type="ARBA" id="ARBA00022989"/>
    </source>
</evidence>
<dbReference type="STRING" id="34059.A9308_09550"/>
<dbReference type="InterPro" id="IPR017850">
    <property type="entry name" value="Alkaline_phosphatase_core_sf"/>
</dbReference>
<dbReference type="PANTHER" id="PTHR47371:SF3">
    <property type="entry name" value="PHOSPHOGLYCEROL TRANSFERASE I"/>
    <property type="match status" value="1"/>
</dbReference>
<name>A0A1B8Q9R6_9GAMM</name>
<evidence type="ECO:0000256" key="3">
    <source>
        <dbReference type="ARBA" id="ARBA00022692"/>
    </source>
</evidence>
<feature type="transmembrane region" description="Helical" evidence="6">
    <location>
        <begin position="110"/>
        <end position="131"/>
    </location>
</feature>
<proteinExistence type="predicted"/>
<sequence length="429" mass="49301">MWGISQYYGLFRPWFNIDYLLLAVFFYRSHILNSLALFISLFVLFFIDILLLILHIFPFIQLNDLLYLSNFFFSAPALYKLLVYGLFIGFIILFFLMRDIATNKIILTKYQIGVILVVFMGLLALSELPWASKIFDSRLAFFITHRQASMLEATHGEVVTDLQSDYASKPLLGEIQNHQLKTNKILFIVNESWGETAKPEQQRAILQPIYQHINHLEYIQQGAFATLGATVTGEFRELCQKKLLVMDTKQIPQASFKQCLPNLLKQQGYSTYSVYGADKNLYSPDYWYPLAGLDQRYFVDDLPEGGHCKAFGGRCDVLLVPRIKKLLLAANKSFVYWMTLNTHAPYDDDLFIKGLDCEALGLKNDSHACGNYRLQYQFFSALSTLIADPSMHGVEVYVVGDHPPPMAEIRNNLKAFKNNEVAWLHFKIK</sequence>
<keyword evidence="5 6" id="KW-0472">Membrane</keyword>
<evidence type="ECO:0000256" key="5">
    <source>
        <dbReference type="ARBA" id="ARBA00023136"/>
    </source>
</evidence>
<feature type="transmembrane region" description="Helical" evidence="6">
    <location>
        <begin position="34"/>
        <end position="57"/>
    </location>
</feature>
<feature type="domain" description="Sulfatase N-terminal" evidence="7">
    <location>
        <begin position="251"/>
        <end position="348"/>
    </location>
</feature>
<gene>
    <name evidence="8" type="ORF">A9308_09550</name>
</gene>
<dbReference type="InterPro" id="IPR050448">
    <property type="entry name" value="OpgB/LTA_synthase_biosynth"/>
</dbReference>
<keyword evidence="3 6" id="KW-0812">Transmembrane</keyword>
<keyword evidence="2" id="KW-1003">Cell membrane</keyword>
<evidence type="ECO:0000313" key="9">
    <source>
        <dbReference type="Proteomes" id="UP000092508"/>
    </source>
</evidence>
<dbReference type="AlphaFoldDB" id="A0A1B8Q9R6"/>
<evidence type="ECO:0000256" key="6">
    <source>
        <dbReference type="SAM" id="Phobius"/>
    </source>
</evidence>
<feature type="transmembrane region" description="Helical" evidence="6">
    <location>
        <begin position="6"/>
        <end position="27"/>
    </location>
</feature>
<accession>A0A1B8Q9R6</accession>
<comment type="subcellular location">
    <subcellularLocation>
        <location evidence="1">Cell membrane</location>
        <topology evidence="1">Multi-pass membrane protein</topology>
    </subcellularLocation>
</comment>
<reference evidence="8 9" key="1">
    <citation type="submission" date="2016-06" db="EMBL/GenBank/DDBJ databases">
        <title>Draft genome of Moraxella atlantae CCUG 66109.</title>
        <authorList>
            <person name="Salva-Serra F."/>
            <person name="Engstrom-Jakobsson H."/>
            <person name="Thorell K."/>
            <person name="Gonzales-Siles L."/>
            <person name="Karlsson R."/>
            <person name="Boulund F."/>
            <person name="Engstrand L."/>
            <person name="Kristiansson E."/>
            <person name="Moore E."/>
        </authorList>
    </citation>
    <scope>NUCLEOTIDE SEQUENCE [LARGE SCALE GENOMIC DNA]</scope>
    <source>
        <strain evidence="8 9">CCUG 66109</strain>
    </source>
</reference>
<feature type="transmembrane region" description="Helical" evidence="6">
    <location>
        <begin position="77"/>
        <end position="98"/>
    </location>
</feature>
<dbReference type="Proteomes" id="UP000092508">
    <property type="component" value="Unassembled WGS sequence"/>
</dbReference>
<evidence type="ECO:0000259" key="7">
    <source>
        <dbReference type="Pfam" id="PF00884"/>
    </source>
</evidence>
<dbReference type="Gene3D" id="3.40.720.10">
    <property type="entry name" value="Alkaline Phosphatase, subunit A"/>
    <property type="match status" value="1"/>
</dbReference>
<dbReference type="InterPro" id="IPR000917">
    <property type="entry name" value="Sulfatase_N"/>
</dbReference>
<dbReference type="PANTHER" id="PTHR47371">
    <property type="entry name" value="LIPOTEICHOIC ACID SYNTHASE"/>
    <property type="match status" value="1"/>
</dbReference>
<dbReference type="Pfam" id="PF00884">
    <property type="entry name" value="Sulfatase"/>
    <property type="match status" value="1"/>
</dbReference>
<dbReference type="EMBL" id="LZMZ01000037">
    <property type="protein sequence ID" value="OBX75858.1"/>
    <property type="molecule type" value="Genomic_DNA"/>
</dbReference>
<evidence type="ECO:0000313" key="8">
    <source>
        <dbReference type="EMBL" id="OBX75858.1"/>
    </source>
</evidence>
<keyword evidence="4 6" id="KW-1133">Transmembrane helix</keyword>
<dbReference type="SUPFAM" id="SSF53649">
    <property type="entry name" value="Alkaline phosphatase-like"/>
    <property type="match status" value="1"/>
</dbReference>
<organism evidence="8 9">
    <name type="scientific">Faucicola atlantae</name>
    <dbReference type="NCBI Taxonomy" id="34059"/>
    <lineage>
        <taxon>Bacteria</taxon>
        <taxon>Pseudomonadati</taxon>
        <taxon>Pseudomonadota</taxon>
        <taxon>Gammaproteobacteria</taxon>
        <taxon>Moraxellales</taxon>
        <taxon>Moraxellaceae</taxon>
        <taxon>Faucicola</taxon>
    </lineage>
</organism>
<dbReference type="GO" id="GO:0005886">
    <property type="term" value="C:plasma membrane"/>
    <property type="evidence" value="ECO:0007669"/>
    <property type="project" value="UniProtKB-SubCell"/>
</dbReference>
<evidence type="ECO:0000256" key="2">
    <source>
        <dbReference type="ARBA" id="ARBA00022475"/>
    </source>
</evidence>
<protein>
    <recommendedName>
        <fullName evidence="7">Sulfatase N-terminal domain-containing protein</fullName>
    </recommendedName>
</protein>
<comment type="caution">
    <text evidence="8">The sequence shown here is derived from an EMBL/GenBank/DDBJ whole genome shotgun (WGS) entry which is preliminary data.</text>
</comment>
<evidence type="ECO:0000256" key="1">
    <source>
        <dbReference type="ARBA" id="ARBA00004651"/>
    </source>
</evidence>